<sequence>MSEEEEEMFEEEEDAEMPQMEPDQPEEGEEQRPEGEETEEQEGEEQEKIPENPLTVEMLPECLSLLSKTGEGLAHAYIRLDVHERELTNINILKSYIHLRFVDLSKNSLKDISPLSALTRLLVLKADFNLLTSAKLDEMPFLQMASFSNNKITSTEGCNHPMLEHLNLNNNEITNVTGLNPIKLSRLHTLELRGNKLETSAGIYLPNLKNLFLAANTLKQLEGLERLPRLTTLHLRENQLEKLDGFSADIINLQYINLRANNISAVSEVEKLACLPKLRALTLLENAIAEEDEYRIDVLIVLPKLERLDKDEFTEDEKNESKELAVTRAEEKKLAQLSTDRNGCNSTHYKSICRNYIVLVYRETTLE</sequence>
<dbReference type="InterPro" id="IPR001611">
    <property type="entry name" value="Leu-rich_rpt"/>
</dbReference>
<proteinExistence type="predicted"/>
<dbReference type="EMBL" id="JBJQND010000011">
    <property type="protein sequence ID" value="KAL3862320.1"/>
    <property type="molecule type" value="Genomic_DNA"/>
</dbReference>
<evidence type="ECO:0000256" key="2">
    <source>
        <dbReference type="ARBA" id="ARBA00022490"/>
    </source>
</evidence>
<dbReference type="Gene3D" id="3.80.10.10">
    <property type="entry name" value="Ribonuclease Inhibitor"/>
    <property type="match status" value="2"/>
</dbReference>
<dbReference type="SUPFAM" id="SSF52058">
    <property type="entry name" value="L domain-like"/>
    <property type="match status" value="1"/>
</dbReference>
<dbReference type="PANTHER" id="PTHR46652:SF8">
    <property type="entry name" value="LEUCINE RICH REPEAT CONTAINING 23"/>
    <property type="match status" value="1"/>
</dbReference>
<dbReference type="Pfam" id="PF14580">
    <property type="entry name" value="LRR_9"/>
    <property type="match status" value="1"/>
</dbReference>
<feature type="compositionally biased region" description="Acidic residues" evidence="10">
    <location>
        <begin position="36"/>
        <end position="45"/>
    </location>
</feature>
<dbReference type="AlphaFoldDB" id="A0ABD3VLP3"/>
<protein>
    <recommendedName>
        <fullName evidence="13">Leucine-rich repeat-containing protein 23</fullName>
    </recommendedName>
</protein>
<evidence type="ECO:0000256" key="8">
    <source>
        <dbReference type="ARBA" id="ARBA00023212"/>
    </source>
</evidence>
<evidence type="ECO:0000313" key="11">
    <source>
        <dbReference type="EMBL" id="KAL3862320.1"/>
    </source>
</evidence>
<evidence type="ECO:0000256" key="5">
    <source>
        <dbReference type="ARBA" id="ARBA00022846"/>
    </source>
</evidence>
<gene>
    <name evidence="11" type="ORF">ACJMK2_008297</name>
</gene>
<name>A0ABD3VLP3_SINWO</name>
<keyword evidence="8" id="KW-0206">Cytoskeleton</keyword>
<evidence type="ECO:0000256" key="4">
    <source>
        <dbReference type="ARBA" id="ARBA00022737"/>
    </source>
</evidence>
<evidence type="ECO:0000256" key="3">
    <source>
        <dbReference type="ARBA" id="ARBA00022614"/>
    </source>
</evidence>
<reference evidence="11 12" key="1">
    <citation type="submission" date="2024-11" db="EMBL/GenBank/DDBJ databases">
        <title>Chromosome-level genome assembly of the freshwater bivalve Anodonta woodiana.</title>
        <authorList>
            <person name="Chen X."/>
        </authorList>
    </citation>
    <scope>NUCLEOTIDE SEQUENCE [LARGE SCALE GENOMIC DNA]</scope>
    <source>
        <strain evidence="11">MN2024</strain>
        <tissue evidence="11">Gills</tissue>
    </source>
</reference>
<dbReference type="FunFam" id="3.80.10.10:FF:001051">
    <property type="entry name" value="Leucine-rich repeat-containing 23"/>
    <property type="match status" value="1"/>
</dbReference>
<dbReference type="Proteomes" id="UP001634394">
    <property type="component" value="Unassembled WGS sequence"/>
</dbReference>
<keyword evidence="5" id="KW-0282">Flagellum</keyword>
<evidence type="ECO:0000256" key="9">
    <source>
        <dbReference type="ARBA" id="ARBA00023273"/>
    </source>
</evidence>
<organism evidence="11 12">
    <name type="scientific">Sinanodonta woodiana</name>
    <name type="common">Chinese pond mussel</name>
    <name type="synonym">Anodonta woodiana</name>
    <dbReference type="NCBI Taxonomy" id="1069815"/>
    <lineage>
        <taxon>Eukaryota</taxon>
        <taxon>Metazoa</taxon>
        <taxon>Spiralia</taxon>
        <taxon>Lophotrochozoa</taxon>
        <taxon>Mollusca</taxon>
        <taxon>Bivalvia</taxon>
        <taxon>Autobranchia</taxon>
        <taxon>Heteroconchia</taxon>
        <taxon>Palaeoheterodonta</taxon>
        <taxon>Unionida</taxon>
        <taxon>Unionoidea</taxon>
        <taxon>Unionidae</taxon>
        <taxon>Unioninae</taxon>
        <taxon>Sinanodonta</taxon>
    </lineage>
</organism>
<feature type="compositionally biased region" description="Acidic residues" evidence="10">
    <location>
        <begin position="1"/>
        <end position="16"/>
    </location>
</feature>
<evidence type="ECO:0000313" key="12">
    <source>
        <dbReference type="Proteomes" id="UP001634394"/>
    </source>
</evidence>
<dbReference type="SMART" id="SM00365">
    <property type="entry name" value="LRR_SD22"/>
    <property type="match status" value="4"/>
</dbReference>
<keyword evidence="9" id="KW-0966">Cell projection</keyword>
<feature type="region of interest" description="Disordered" evidence="10">
    <location>
        <begin position="1"/>
        <end position="54"/>
    </location>
</feature>
<accession>A0ABD3VLP3</accession>
<dbReference type="PANTHER" id="PTHR46652">
    <property type="entry name" value="LEUCINE-RICH REPEAT AND IQ DOMAIN-CONTAINING PROTEIN 1-RELATED"/>
    <property type="match status" value="1"/>
</dbReference>
<dbReference type="PROSITE" id="PS51450">
    <property type="entry name" value="LRR"/>
    <property type="match status" value="4"/>
</dbReference>
<comment type="caution">
    <text evidence="11">The sequence shown here is derived from an EMBL/GenBank/DDBJ whole genome shotgun (WGS) entry which is preliminary data.</text>
</comment>
<evidence type="ECO:0000256" key="6">
    <source>
        <dbReference type="ARBA" id="ARBA00023054"/>
    </source>
</evidence>
<keyword evidence="6" id="KW-0175">Coiled coil</keyword>
<evidence type="ECO:0000256" key="10">
    <source>
        <dbReference type="SAM" id="MobiDB-lite"/>
    </source>
</evidence>
<evidence type="ECO:0000256" key="1">
    <source>
        <dbReference type="ARBA" id="ARBA00004611"/>
    </source>
</evidence>
<keyword evidence="7" id="KW-0969">Cilium</keyword>
<comment type="subcellular location">
    <subcellularLocation>
        <location evidence="1">Cytoplasm</location>
        <location evidence="1">Cytoskeleton</location>
        <location evidence="1">Flagellum axoneme</location>
    </subcellularLocation>
</comment>
<keyword evidence="4" id="KW-0677">Repeat</keyword>
<keyword evidence="2" id="KW-0963">Cytoplasm</keyword>
<keyword evidence="12" id="KW-1185">Reference proteome</keyword>
<keyword evidence="3" id="KW-0433">Leucine-rich repeat</keyword>
<evidence type="ECO:0008006" key="13">
    <source>
        <dbReference type="Google" id="ProtNLM"/>
    </source>
</evidence>
<evidence type="ECO:0000256" key="7">
    <source>
        <dbReference type="ARBA" id="ARBA00023069"/>
    </source>
</evidence>
<dbReference type="InterPro" id="IPR050836">
    <property type="entry name" value="SDS22/Internalin_LRR"/>
</dbReference>
<dbReference type="InterPro" id="IPR032675">
    <property type="entry name" value="LRR_dom_sf"/>
</dbReference>